<reference evidence="1 2" key="1">
    <citation type="submission" date="2021-01" db="EMBL/GenBank/DDBJ databases">
        <title>Aequorivita sp. strain KX20305, a bacterium isolated from the sediment collected at a cold seep field in South China Sea.</title>
        <authorList>
            <person name="Zhang H."/>
            <person name="Li C."/>
        </authorList>
    </citation>
    <scope>NUCLEOTIDE SEQUENCE [LARGE SCALE GENOMIC DNA]</scope>
    <source>
        <strain evidence="1 2">KX20305</strain>
    </source>
</reference>
<accession>A0ABX7DQ06</accession>
<protein>
    <submittedName>
        <fullName evidence="1">HlyD family efflux transporter periplasmic adaptor subunit</fullName>
    </submittedName>
</protein>
<sequence>MRFLTLQFILALGIVSCSSKEEKIQPLLQTITSSVYSSLTVQPDSLYQAFANVNGILEKNLVEENDIVSQGSPIVQIINTSPQLTAENAKLNFLLAQENYMGKAALTNNVEKELKNAILKYQDDSINYFRQKNLWEQQIGSKAQYEAKKLMYETSYNALEIAQTNYRRTKNELRTQVSQANNTYKTTLINSKDFTLVSKINGKVYALYKNPGEIITTLEPVASIGSATTFIIEMLVDEVDIVKIKKEQKVLLILDAYGPEVFIAHISKVYPQKDERNQTFLVEARFEKSPHTLYPGLSGEANIIVETKENVLTIPRKYLLPGSKVKTENGIVPVVVGLQNLDTVEIISGINADTWIYKPEP</sequence>
<dbReference type="PROSITE" id="PS51257">
    <property type="entry name" value="PROKAR_LIPOPROTEIN"/>
    <property type="match status" value="1"/>
</dbReference>
<keyword evidence="2" id="KW-1185">Reference proteome</keyword>
<dbReference type="EMBL" id="CP068439">
    <property type="protein sequence ID" value="QQX76169.1"/>
    <property type="molecule type" value="Genomic_DNA"/>
</dbReference>
<dbReference type="PANTHER" id="PTHR30469">
    <property type="entry name" value="MULTIDRUG RESISTANCE PROTEIN MDTA"/>
    <property type="match status" value="1"/>
</dbReference>
<evidence type="ECO:0000313" key="1">
    <source>
        <dbReference type="EMBL" id="QQX76169.1"/>
    </source>
</evidence>
<name>A0ABX7DQ06_9FLAO</name>
<dbReference type="Gene3D" id="2.40.30.170">
    <property type="match status" value="1"/>
</dbReference>
<organism evidence="1 2">
    <name type="scientific">Aequorivita iocasae</name>
    <dbReference type="NCBI Taxonomy" id="2803865"/>
    <lineage>
        <taxon>Bacteria</taxon>
        <taxon>Pseudomonadati</taxon>
        <taxon>Bacteroidota</taxon>
        <taxon>Flavobacteriia</taxon>
        <taxon>Flavobacteriales</taxon>
        <taxon>Flavobacteriaceae</taxon>
        <taxon>Aequorivita</taxon>
    </lineage>
</organism>
<gene>
    <name evidence="1" type="ORF">JK629_12630</name>
</gene>
<dbReference type="SUPFAM" id="SSF111369">
    <property type="entry name" value="HlyD-like secretion proteins"/>
    <property type="match status" value="1"/>
</dbReference>
<dbReference type="PANTHER" id="PTHR30469:SF33">
    <property type="entry name" value="SLR1207 PROTEIN"/>
    <property type="match status" value="1"/>
</dbReference>
<proteinExistence type="predicted"/>
<evidence type="ECO:0000313" key="2">
    <source>
        <dbReference type="Proteomes" id="UP000629420"/>
    </source>
</evidence>
<dbReference type="RefSeq" id="WP_202335979.1">
    <property type="nucleotide sequence ID" value="NZ_CP068439.1"/>
</dbReference>
<dbReference type="Proteomes" id="UP000629420">
    <property type="component" value="Chromosome"/>
</dbReference>